<dbReference type="InterPro" id="IPR052297">
    <property type="entry name" value="RING-CH-type_E3_ubiq-ligase"/>
</dbReference>
<accession>A0A3P9MIN3</accession>
<keyword evidence="5" id="KW-0479">Metal-binding</keyword>
<evidence type="ECO:0000256" key="3">
    <source>
        <dbReference type="ARBA" id="ARBA00012483"/>
    </source>
</evidence>
<dbReference type="PANTHER" id="PTHR14471">
    <property type="entry name" value="MARCH7/10 E3 UBIQUITIN PROTEIN LIGASE FAMILY MEMBER"/>
    <property type="match status" value="1"/>
</dbReference>
<dbReference type="Proteomes" id="UP000265180">
    <property type="component" value="Chromosome 3"/>
</dbReference>
<feature type="compositionally biased region" description="Low complexity" evidence="9">
    <location>
        <begin position="15"/>
        <end position="37"/>
    </location>
</feature>
<evidence type="ECO:0000256" key="7">
    <source>
        <dbReference type="ARBA" id="ARBA00022786"/>
    </source>
</evidence>
<feature type="compositionally biased region" description="Low complexity" evidence="9">
    <location>
        <begin position="65"/>
        <end position="82"/>
    </location>
</feature>
<reference evidence="11" key="3">
    <citation type="submission" date="2025-08" db="UniProtKB">
        <authorList>
            <consortium name="Ensembl"/>
        </authorList>
    </citation>
    <scope>IDENTIFICATION</scope>
    <source>
        <strain evidence="11">HNI</strain>
    </source>
</reference>
<evidence type="ECO:0000256" key="6">
    <source>
        <dbReference type="ARBA" id="ARBA00022771"/>
    </source>
</evidence>
<reference evidence="11 12" key="2">
    <citation type="submission" date="2017-04" db="EMBL/GenBank/DDBJ databases">
        <title>CpG methylation of centromeres and impact of large insertions on vertebrate speciation.</title>
        <authorList>
            <person name="Ichikawa K."/>
            <person name="Yoshimura J."/>
            <person name="Morishita S."/>
        </authorList>
    </citation>
    <scope>NUCLEOTIDE SEQUENCE</scope>
    <source>
        <strain evidence="11 12">HNI</strain>
    </source>
</reference>
<organism evidence="11 12">
    <name type="scientific">Oryzias latipes</name>
    <name type="common">Japanese rice fish</name>
    <name type="synonym">Japanese killifish</name>
    <dbReference type="NCBI Taxonomy" id="8090"/>
    <lineage>
        <taxon>Eukaryota</taxon>
        <taxon>Metazoa</taxon>
        <taxon>Chordata</taxon>
        <taxon>Craniata</taxon>
        <taxon>Vertebrata</taxon>
        <taxon>Euteleostomi</taxon>
        <taxon>Actinopterygii</taxon>
        <taxon>Neopterygii</taxon>
        <taxon>Teleostei</taxon>
        <taxon>Neoteleostei</taxon>
        <taxon>Acanthomorphata</taxon>
        <taxon>Ovalentaria</taxon>
        <taxon>Atherinomorphae</taxon>
        <taxon>Beloniformes</taxon>
        <taxon>Adrianichthyidae</taxon>
        <taxon>Oryziinae</taxon>
        <taxon>Oryzias</taxon>
    </lineage>
</organism>
<dbReference type="AlphaFoldDB" id="A0A3P9MIN3"/>
<dbReference type="InterPro" id="IPR013083">
    <property type="entry name" value="Znf_RING/FYVE/PHD"/>
</dbReference>
<feature type="compositionally biased region" description="Polar residues" evidence="9">
    <location>
        <begin position="187"/>
        <end position="200"/>
    </location>
</feature>
<evidence type="ECO:0000313" key="12">
    <source>
        <dbReference type="Proteomes" id="UP000265180"/>
    </source>
</evidence>
<feature type="compositionally biased region" description="Polar residues" evidence="9">
    <location>
        <begin position="274"/>
        <end position="283"/>
    </location>
</feature>
<dbReference type="SUPFAM" id="SSF57850">
    <property type="entry name" value="RING/U-box"/>
    <property type="match status" value="1"/>
</dbReference>
<dbReference type="GO" id="GO:0061630">
    <property type="term" value="F:ubiquitin protein ligase activity"/>
    <property type="evidence" value="ECO:0007669"/>
    <property type="project" value="UniProtKB-EC"/>
</dbReference>
<evidence type="ECO:0000256" key="1">
    <source>
        <dbReference type="ARBA" id="ARBA00000900"/>
    </source>
</evidence>
<evidence type="ECO:0000256" key="5">
    <source>
        <dbReference type="ARBA" id="ARBA00022723"/>
    </source>
</evidence>
<comment type="catalytic activity">
    <reaction evidence="1">
        <text>S-ubiquitinyl-[E2 ubiquitin-conjugating enzyme]-L-cysteine + [acceptor protein]-L-lysine = [E2 ubiquitin-conjugating enzyme]-L-cysteine + N(6)-ubiquitinyl-[acceptor protein]-L-lysine.</text>
        <dbReference type="EC" id="2.3.2.27"/>
    </reaction>
</comment>
<dbReference type="InterPro" id="IPR011016">
    <property type="entry name" value="Znf_RING-CH"/>
</dbReference>
<feature type="region of interest" description="Disordered" evidence="9">
    <location>
        <begin position="1"/>
        <end position="136"/>
    </location>
</feature>
<evidence type="ECO:0000256" key="4">
    <source>
        <dbReference type="ARBA" id="ARBA00022679"/>
    </source>
</evidence>
<feature type="compositionally biased region" description="Low complexity" evidence="9">
    <location>
        <begin position="363"/>
        <end position="382"/>
    </location>
</feature>
<feature type="compositionally biased region" description="Polar residues" evidence="9">
    <location>
        <begin position="428"/>
        <end position="439"/>
    </location>
</feature>
<dbReference type="PROSITE" id="PS51292">
    <property type="entry name" value="ZF_RING_CH"/>
    <property type="match status" value="1"/>
</dbReference>
<comment type="pathway">
    <text evidence="2">Protein modification; protein ubiquitination.</text>
</comment>
<keyword evidence="4" id="KW-0808">Transferase</keyword>
<sequence>MDSRSRRLPFCLTGSRSSYTFSPPSPPVSSTLSSTRLYSRETMLNNDRIPRASSPYKADMDKQTSRLLSSSRDYSSADTRSSGWKLPSLTSSTRSYDRSWAEPSYTSRSKMTNSEERLGTRSGLLNASDDADSKRAKLSYSNRGLYPRTASTSMTASTYFNSAVGSSRGGGEKLSDPLDSSSSRSSNHLFSQPSSSSPKTLLSRREQEVKDEASLSRLRERRVRTPGLVPSLYQTDRVMSTYAQGARPKETAYTSSSLSSSSSSSTVRDGSLNRHMSSSTPQRASPLVHNFSSRAAAHFTSSSPTRYSSRQQTRTAESSGVTSSYSSPPWHTPPLARPEPVPSRSNSDVGEPEGRSSTRRLLSRLFSRRSSQDSSSGSSSVRSLDDDGPSTSGESVDSDEGVRTLGAVPDTGGSNTALGSLRNRRADLSTTQGGNSYNSGPPRPTRATWREQVVGGGSSNSSGRWSPSWLSSSLRGRCPPLLSRLRRHARQGSSHSASGSGEDSSQTLLRRWDQHQSSQEEDEEDDEEEEEEDDDVEGAVGREALSAGRACRPERESLPEVEDAPAPYLPRSRAGLFERITASMVQLGDAESKPEDPKSVSSRDEAKLLKIKERLLLEDSDEEEGDLCRICQMGEESSSNPLIQPCRCTGSLQYVHQECIKRWLRSKISSGTNLEAITTCELCKEKLRLNIDNFDIHELYRTHVQSEYDEFISSGLYLVVLLHFCEQRFSDVLGAVDAAGFLTKRATRRRKTTDHRWTSPTWTMTWRRNTNYGSNIKSGTCDLAGGRCFDSLSAGKHLLPEAFCRYAN</sequence>
<feature type="compositionally biased region" description="Low complexity" evidence="9">
    <location>
        <begin position="459"/>
        <end position="473"/>
    </location>
</feature>
<evidence type="ECO:0000256" key="8">
    <source>
        <dbReference type="ARBA" id="ARBA00022833"/>
    </source>
</evidence>
<dbReference type="Gene3D" id="3.30.40.10">
    <property type="entry name" value="Zinc/RING finger domain, C3HC4 (zinc finger)"/>
    <property type="match status" value="1"/>
</dbReference>
<keyword evidence="8" id="KW-0862">Zinc</keyword>
<name>A0A3P9MIN3_ORYLA</name>
<feature type="region of interest" description="Disordered" evidence="9">
    <location>
        <begin position="242"/>
        <end position="473"/>
    </location>
</feature>
<proteinExistence type="predicted"/>
<dbReference type="GO" id="GO:0008270">
    <property type="term" value="F:zinc ion binding"/>
    <property type="evidence" value="ECO:0007669"/>
    <property type="project" value="UniProtKB-KW"/>
</dbReference>
<dbReference type="PANTHER" id="PTHR14471:SF1">
    <property type="entry name" value="E3 UBIQUITIN-PROTEIN LIGASE MARCHF7"/>
    <property type="match status" value="1"/>
</dbReference>
<feature type="compositionally biased region" description="Low complexity" evidence="9">
    <location>
        <begin position="318"/>
        <end position="327"/>
    </location>
</feature>
<feature type="region of interest" description="Disordered" evidence="9">
    <location>
        <begin position="162"/>
        <end position="230"/>
    </location>
</feature>
<feature type="compositionally biased region" description="Acidic residues" evidence="9">
    <location>
        <begin position="519"/>
        <end position="537"/>
    </location>
</feature>
<keyword evidence="6" id="KW-0863">Zinc-finger</keyword>
<reference key="1">
    <citation type="journal article" date="2007" name="Nature">
        <title>The medaka draft genome and insights into vertebrate genome evolution.</title>
        <authorList>
            <person name="Kasahara M."/>
            <person name="Naruse K."/>
            <person name="Sasaki S."/>
            <person name="Nakatani Y."/>
            <person name="Qu W."/>
            <person name="Ahsan B."/>
            <person name="Yamada T."/>
            <person name="Nagayasu Y."/>
            <person name="Doi K."/>
            <person name="Kasai Y."/>
            <person name="Jindo T."/>
            <person name="Kobayashi D."/>
            <person name="Shimada A."/>
            <person name="Toyoda A."/>
            <person name="Kuroki Y."/>
            <person name="Fujiyama A."/>
            <person name="Sasaki T."/>
            <person name="Shimizu A."/>
            <person name="Asakawa S."/>
            <person name="Shimizu N."/>
            <person name="Hashimoto S."/>
            <person name="Yang J."/>
            <person name="Lee Y."/>
            <person name="Matsushima K."/>
            <person name="Sugano S."/>
            <person name="Sakaizumi M."/>
            <person name="Narita T."/>
            <person name="Ohishi K."/>
            <person name="Haga S."/>
            <person name="Ohta F."/>
            <person name="Nomoto H."/>
            <person name="Nogata K."/>
            <person name="Morishita T."/>
            <person name="Endo T."/>
            <person name="Shin-I T."/>
            <person name="Takeda H."/>
            <person name="Morishita S."/>
            <person name="Kohara Y."/>
        </authorList>
    </citation>
    <scope>NUCLEOTIDE SEQUENCE [LARGE SCALE GENOMIC DNA]</scope>
    <source>
        <strain>Hd-rR</strain>
    </source>
</reference>
<dbReference type="Ensembl" id="ENSORLT00020025926.1">
    <property type="protein sequence ID" value="ENSORLP00020032701.1"/>
    <property type="gene ID" value="ENSORLG00020018407.1"/>
</dbReference>
<feature type="compositionally biased region" description="Pro residues" evidence="9">
    <location>
        <begin position="330"/>
        <end position="341"/>
    </location>
</feature>
<dbReference type="EC" id="2.3.2.27" evidence="3"/>
<evidence type="ECO:0000256" key="9">
    <source>
        <dbReference type="SAM" id="MobiDB-lite"/>
    </source>
</evidence>
<feature type="compositionally biased region" description="Low complexity" evidence="9">
    <location>
        <begin position="255"/>
        <end position="265"/>
    </location>
</feature>
<dbReference type="SMART" id="SM00744">
    <property type="entry name" value="RINGv"/>
    <property type="match status" value="1"/>
</dbReference>
<feature type="compositionally biased region" description="Low complexity" evidence="9">
    <location>
        <begin position="177"/>
        <end position="186"/>
    </location>
</feature>
<feature type="compositionally biased region" description="Polar residues" evidence="9">
    <location>
        <begin position="299"/>
        <end position="317"/>
    </location>
</feature>
<feature type="compositionally biased region" description="Basic and acidic residues" evidence="9">
    <location>
        <begin position="203"/>
        <end position="218"/>
    </location>
</feature>
<dbReference type="CDD" id="cd16812">
    <property type="entry name" value="RING_CH-C4HC3_MARCH7"/>
    <property type="match status" value="1"/>
</dbReference>
<feature type="domain" description="RING-CH-type" evidence="10">
    <location>
        <begin position="620"/>
        <end position="690"/>
    </location>
</feature>
<keyword evidence="7" id="KW-0833">Ubl conjugation pathway</keyword>
<feature type="compositionally biased region" description="Low complexity" evidence="9">
    <location>
        <begin position="492"/>
        <end position="505"/>
    </location>
</feature>
<protein>
    <recommendedName>
        <fullName evidence="3">RING-type E3 ubiquitin transferase</fullName>
        <ecNumber evidence="3">2.3.2.27</ecNumber>
    </recommendedName>
</protein>
<feature type="region of interest" description="Disordered" evidence="9">
    <location>
        <begin position="486"/>
        <end position="566"/>
    </location>
</feature>
<evidence type="ECO:0000313" key="11">
    <source>
        <dbReference type="Ensembl" id="ENSORLP00020032701.1"/>
    </source>
</evidence>
<evidence type="ECO:0000256" key="2">
    <source>
        <dbReference type="ARBA" id="ARBA00004906"/>
    </source>
</evidence>
<reference evidence="11" key="4">
    <citation type="submission" date="2025-09" db="UniProtKB">
        <authorList>
            <consortium name="Ensembl"/>
        </authorList>
    </citation>
    <scope>IDENTIFICATION</scope>
    <source>
        <strain evidence="11">HNI</strain>
    </source>
</reference>
<dbReference type="Pfam" id="PF12906">
    <property type="entry name" value="RINGv"/>
    <property type="match status" value="1"/>
</dbReference>
<evidence type="ECO:0000259" key="10">
    <source>
        <dbReference type="PROSITE" id="PS51292"/>
    </source>
</evidence>